<evidence type="ECO:0000313" key="2">
    <source>
        <dbReference type="EMBL" id="KAG6605533.1"/>
    </source>
</evidence>
<comment type="caution">
    <text evidence="2">The sequence shown here is derived from an EMBL/GenBank/DDBJ whole genome shotgun (WGS) entry which is preliminary data.</text>
</comment>
<protein>
    <submittedName>
        <fullName evidence="2">Uncharacterized protein</fullName>
    </submittedName>
</protein>
<sequence length="311" mass="35656">MFLIIDVLGKQRTKEVMRDYDDPGRVPGTLSPIGPKDGVPVKVKNAVHLHHISIAFPVAVNLPQQHTHELKCYHLRKLAGAIHNAASPPPPQTAASLQAKAPSHHSNTPELQPANLSFSATYFSFSHDSGLGHLPLSARTKMSIQCRREIPPACARRKSRLKRNRFEVTSAEGEKIERRVRRIRRLFEFSFAIRRLRIDIVKENRDGVPKQCTKQMDETRNLRGCVRLWKWRRQHLTQIREAGAEIEAGAKIVRIKTQIDPFLWLDSLEVWKFTGRKLIDWSVFRYSVDLTFNCLIVKSFMDFLNSSPSIK</sequence>
<gene>
    <name evidence="2" type="ORF">SDJN03_02850</name>
</gene>
<evidence type="ECO:0000256" key="1">
    <source>
        <dbReference type="SAM" id="MobiDB-lite"/>
    </source>
</evidence>
<organism evidence="2 3">
    <name type="scientific">Cucurbita argyrosperma subsp. sororia</name>
    <dbReference type="NCBI Taxonomy" id="37648"/>
    <lineage>
        <taxon>Eukaryota</taxon>
        <taxon>Viridiplantae</taxon>
        <taxon>Streptophyta</taxon>
        <taxon>Embryophyta</taxon>
        <taxon>Tracheophyta</taxon>
        <taxon>Spermatophyta</taxon>
        <taxon>Magnoliopsida</taxon>
        <taxon>eudicotyledons</taxon>
        <taxon>Gunneridae</taxon>
        <taxon>Pentapetalae</taxon>
        <taxon>rosids</taxon>
        <taxon>fabids</taxon>
        <taxon>Cucurbitales</taxon>
        <taxon>Cucurbitaceae</taxon>
        <taxon>Cucurbiteae</taxon>
        <taxon>Cucurbita</taxon>
    </lineage>
</organism>
<accession>A0AAV6P3N6</accession>
<name>A0AAV6P3N6_9ROSI</name>
<proteinExistence type="predicted"/>
<keyword evidence="3" id="KW-1185">Reference proteome</keyword>
<dbReference type="EMBL" id="JAGKQH010000002">
    <property type="protein sequence ID" value="KAG6605533.1"/>
    <property type="molecule type" value="Genomic_DNA"/>
</dbReference>
<evidence type="ECO:0000313" key="3">
    <source>
        <dbReference type="Proteomes" id="UP000685013"/>
    </source>
</evidence>
<feature type="region of interest" description="Disordered" evidence="1">
    <location>
        <begin position="83"/>
        <end position="109"/>
    </location>
</feature>
<feature type="non-terminal residue" evidence="2">
    <location>
        <position position="1"/>
    </location>
</feature>
<dbReference type="AlphaFoldDB" id="A0AAV6P3N6"/>
<reference evidence="2 3" key="1">
    <citation type="journal article" date="2021" name="Hortic Res">
        <title>The domestication of Cucurbita argyrosperma as revealed by the genome of its wild relative.</title>
        <authorList>
            <person name="Barrera-Redondo J."/>
            <person name="Sanchez-de la Vega G."/>
            <person name="Aguirre-Liguori J.A."/>
            <person name="Castellanos-Morales G."/>
            <person name="Gutierrez-Guerrero Y.T."/>
            <person name="Aguirre-Dugua X."/>
            <person name="Aguirre-Planter E."/>
            <person name="Tenaillon M.I."/>
            <person name="Lira-Saade R."/>
            <person name="Eguiarte L.E."/>
        </authorList>
    </citation>
    <scope>NUCLEOTIDE SEQUENCE [LARGE SCALE GENOMIC DNA]</scope>
    <source>
        <strain evidence="2">JBR-2021</strain>
    </source>
</reference>
<dbReference type="Proteomes" id="UP000685013">
    <property type="component" value="Chromosome 2"/>
</dbReference>